<evidence type="ECO:0000259" key="2">
    <source>
        <dbReference type="Pfam" id="PF11845"/>
    </source>
</evidence>
<dbReference type="Pfam" id="PF11845">
    <property type="entry name" value="Tll0287-like"/>
    <property type="match status" value="1"/>
</dbReference>
<dbReference type="AlphaFoldDB" id="A0A6C1B6H1"/>
<reference evidence="3 4" key="1">
    <citation type="submission" date="2020-02" db="EMBL/GenBank/DDBJ databases">
        <title>Nitrogenibacter mangrovi gen. nov., sp. nov. isolated from mangrove sediment, a denitrifying betaproteobacterium.</title>
        <authorList>
            <person name="Liao H."/>
            <person name="Tian Y."/>
        </authorList>
    </citation>
    <scope>NUCLEOTIDE SEQUENCE [LARGE SCALE GENOMIC DNA]</scope>
    <source>
        <strain evidence="3 4">M9-3-2</strain>
    </source>
</reference>
<evidence type="ECO:0000313" key="4">
    <source>
        <dbReference type="Proteomes" id="UP000501991"/>
    </source>
</evidence>
<dbReference type="InterPro" id="IPR021796">
    <property type="entry name" value="Tll0287-like_dom"/>
</dbReference>
<feature type="domain" description="Tll0287-like" evidence="2">
    <location>
        <begin position="43"/>
        <end position="188"/>
    </location>
</feature>
<sequence>MRTAALCAGLIVAGGALAQNGDPLMSQTRQQVVPVLPKVVAMMRSTVKAEGAAGAIPVCREKAPALMKERAAALGWQIRRVSLKTRNPERGTPDVWEARQLAEFNLRAAAGEQPGAIEAGEIVTRPDGRQAYRYMKALPVAQVCLNCHGEAASLPADLKAALARNYPQDRATGYQLGEIRGALTVIRPLP</sequence>
<feature type="chain" id="PRO_5025656908" evidence="1">
    <location>
        <begin position="19"/>
        <end position="190"/>
    </location>
</feature>
<dbReference type="KEGG" id="azq:G3580_17950"/>
<gene>
    <name evidence="3" type="ORF">G3580_17950</name>
</gene>
<keyword evidence="1" id="KW-0732">Signal</keyword>
<organism evidence="3 4">
    <name type="scientific">Nitrogeniibacter mangrovi</name>
    <dbReference type="NCBI Taxonomy" id="2016596"/>
    <lineage>
        <taxon>Bacteria</taxon>
        <taxon>Pseudomonadati</taxon>
        <taxon>Pseudomonadota</taxon>
        <taxon>Betaproteobacteria</taxon>
        <taxon>Rhodocyclales</taxon>
        <taxon>Zoogloeaceae</taxon>
        <taxon>Nitrogeniibacter</taxon>
    </lineage>
</organism>
<feature type="signal peptide" evidence="1">
    <location>
        <begin position="1"/>
        <end position="18"/>
    </location>
</feature>
<accession>A0A6C1B6H1</accession>
<dbReference type="EMBL" id="CP048836">
    <property type="protein sequence ID" value="QID19332.1"/>
    <property type="molecule type" value="Genomic_DNA"/>
</dbReference>
<evidence type="ECO:0000313" key="3">
    <source>
        <dbReference type="EMBL" id="QID19332.1"/>
    </source>
</evidence>
<proteinExistence type="predicted"/>
<evidence type="ECO:0000256" key="1">
    <source>
        <dbReference type="SAM" id="SignalP"/>
    </source>
</evidence>
<protein>
    <submittedName>
        <fullName evidence="3">DUF3365 domain-containing protein</fullName>
    </submittedName>
</protein>
<dbReference type="Proteomes" id="UP000501991">
    <property type="component" value="Chromosome"/>
</dbReference>
<name>A0A6C1B6H1_9RHOO</name>
<keyword evidence="4" id="KW-1185">Reference proteome</keyword>
<dbReference type="RefSeq" id="WP_217424537.1">
    <property type="nucleotide sequence ID" value="NZ_CP048836.1"/>
</dbReference>